<dbReference type="Pfam" id="PF05724">
    <property type="entry name" value="TPMT"/>
    <property type="match status" value="1"/>
</dbReference>
<feature type="region of interest" description="Disordered" evidence="4">
    <location>
        <begin position="135"/>
        <end position="160"/>
    </location>
</feature>
<dbReference type="AlphaFoldDB" id="A0A836YH87"/>
<dbReference type="PANTHER" id="PTHR10259">
    <property type="entry name" value="THIOPURINE S-METHYLTRANSFERASE"/>
    <property type="match status" value="1"/>
</dbReference>
<keyword evidence="5" id="KW-0472">Membrane</keyword>
<protein>
    <recommendedName>
        <fullName evidence="8">Thiopurine S-methyltransferase</fullName>
    </recommendedName>
</protein>
<evidence type="ECO:0008006" key="8">
    <source>
        <dbReference type="Google" id="ProtNLM"/>
    </source>
</evidence>
<evidence type="ECO:0000313" key="6">
    <source>
        <dbReference type="EMBL" id="KAG5510839.1"/>
    </source>
</evidence>
<dbReference type="KEGG" id="phet:94293916"/>
<dbReference type="OrthoDB" id="276151at2759"/>
<name>A0A836YH87_9TRYP</name>
<organism evidence="6 7">
    <name type="scientific">Porcisia hertigi</name>
    <dbReference type="NCBI Taxonomy" id="2761500"/>
    <lineage>
        <taxon>Eukaryota</taxon>
        <taxon>Discoba</taxon>
        <taxon>Euglenozoa</taxon>
        <taxon>Kinetoplastea</taxon>
        <taxon>Metakinetoplastina</taxon>
        <taxon>Trypanosomatida</taxon>
        <taxon>Trypanosomatidae</taxon>
        <taxon>Leishmaniinae</taxon>
        <taxon>Porcisia</taxon>
    </lineage>
</organism>
<sequence>MLHSTRMRCIGVHIPSAKELDDQLLLNRLRRSRPKSIFSMKALTAGRMQGFIAAAGIVLGAAVFLGPWLWEEVQELMGNRYVPLPPSQMPRTSPEWWENEWRKMNPLWRAGESMADFFVGPYRFVKEQTGRDLSSAQDFLRTSTSPPPPPPPSSSSSSSLFGVGEKRHFSFVHRFLYMFWRGVSPAFFTDLATSRGGAEGASKSGGDARGASVSPVLLPSPPLMLVPLCGDSPIIRTAVLQGFEVDAVDSSQTAIQSAVSRTEEGLPQGLYSRVHLHWHDFLSPELWEGPLKGKRYDVIYERQGMTSLNREQRPDYAYLLKRALKDNGLIYVEGIFRTGRVKGNKLVGPPYSLSRRELEQLFPLSEGYYVRCEEKTDAMLQLSRENRILKRVPKERYVTPFSCVVFREATVNMRTRTEPLQRPEPPILTPPQEKFVW</sequence>
<gene>
    <name evidence="6" type="ORF">JKF63_07911</name>
</gene>
<feature type="region of interest" description="Disordered" evidence="4">
    <location>
        <begin position="418"/>
        <end position="437"/>
    </location>
</feature>
<evidence type="ECO:0000256" key="1">
    <source>
        <dbReference type="ARBA" id="ARBA00022603"/>
    </source>
</evidence>
<keyword evidence="5" id="KW-0812">Transmembrane</keyword>
<dbReference type="GeneID" id="94293916"/>
<comment type="caution">
    <text evidence="6">The sequence shown here is derived from an EMBL/GenBank/DDBJ whole genome shotgun (WGS) entry which is preliminary data.</text>
</comment>
<dbReference type="Gene3D" id="3.40.50.150">
    <property type="entry name" value="Vaccinia Virus protein VP39"/>
    <property type="match status" value="1"/>
</dbReference>
<evidence type="ECO:0000256" key="5">
    <source>
        <dbReference type="SAM" id="Phobius"/>
    </source>
</evidence>
<evidence type="ECO:0000313" key="7">
    <source>
        <dbReference type="Proteomes" id="UP000674318"/>
    </source>
</evidence>
<reference evidence="6 7" key="1">
    <citation type="submission" date="2021-02" db="EMBL/GenBank/DDBJ databases">
        <title>Porcisia hertigi Genome sequencing and assembly.</title>
        <authorList>
            <person name="Almutairi H."/>
            <person name="Gatherer D."/>
        </authorList>
    </citation>
    <scope>NUCLEOTIDE SEQUENCE [LARGE SCALE GENOMIC DNA]</scope>
    <source>
        <strain evidence="6 7">C119</strain>
    </source>
</reference>
<dbReference type="InterPro" id="IPR029063">
    <property type="entry name" value="SAM-dependent_MTases_sf"/>
</dbReference>
<evidence type="ECO:0000256" key="3">
    <source>
        <dbReference type="ARBA" id="ARBA00022691"/>
    </source>
</evidence>
<accession>A0A836YH87</accession>
<dbReference type="EMBL" id="JAFJZO010000008">
    <property type="protein sequence ID" value="KAG5510839.1"/>
    <property type="molecule type" value="Genomic_DNA"/>
</dbReference>
<dbReference type="SUPFAM" id="SSF53335">
    <property type="entry name" value="S-adenosyl-L-methionine-dependent methyltransferases"/>
    <property type="match status" value="1"/>
</dbReference>
<keyword evidence="5" id="KW-1133">Transmembrane helix</keyword>
<evidence type="ECO:0000256" key="4">
    <source>
        <dbReference type="SAM" id="MobiDB-lite"/>
    </source>
</evidence>
<feature type="transmembrane region" description="Helical" evidence="5">
    <location>
        <begin position="50"/>
        <end position="70"/>
    </location>
</feature>
<dbReference type="GO" id="GO:0032259">
    <property type="term" value="P:methylation"/>
    <property type="evidence" value="ECO:0007669"/>
    <property type="project" value="UniProtKB-KW"/>
</dbReference>
<dbReference type="Proteomes" id="UP000674318">
    <property type="component" value="Unassembled WGS sequence"/>
</dbReference>
<keyword evidence="3" id="KW-0949">S-adenosyl-L-methionine</keyword>
<keyword evidence="2" id="KW-0808">Transferase</keyword>
<dbReference type="GO" id="GO:0008119">
    <property type="term" value="F:thiopurine S-methyltransferase activity"/>
    <property type="evidence" value="ECO:0007669"/>
    <property type="project" value="TreeGrafter"/>
</dbReference>
<keyword evidence="7" id="KW-1185">Reference proteome</keyword>
<dbReference type="RefSeq" id="XP_067759311.1">
    <property type="nucleotide sequence ID" value="XM_067903839.1"/>
</dbReference>
<evidence type="ECO:0000256" key="2">
    <source>
        <dbReference type="ARBA" id="ARBA00022679"/>
    </source>
</evidence>
<dbReference type="InterPro" id="IPR008854">
    <property type="entry name" value="TPMT"/>
</dbReference>
<proteinExistence type="predicted"/>
<keyword evidence="1" id="KW-0489">Methyltransferase</keyword>
<dbReference type="PANTHER" id="PTHR10259:SF11">
    <property type="entry name" value="THIOPURINE S-METHYLTRANSFERASE"/>
    <property type="match status" value="1"/>
</dbReference>